<proteinExistence type="predicted"/>
<dbReference type="AlphaFoldDB" id="N1PM03"/>
<dbReference type="EMBL" id="KB446539">
    <property type="protein sequence ID" value="EME44522.1"/>
    <property type="molecule type" value="Genomic_DNA"/>
</dbReference>
<evidence type="ECO:0000313" key="2">
    <source>
        <dbReference type="Proteomes" id="UP000016933"/>
    </source>
</evidence>
<reference evidence="2" key="1">
    <citation type="journal article" date="2012" name="PLoS Genet.">
        <title>The genomes of the fungal plant pathogens Cladosporium fulvum and Dothistroma septosporum reveal adaptation to different hosts and lifestyles but also signatures of common ancestry.</title>
        <authorList>
            <person name="de Wit P.J.G.M."/>
            <person name="van der Burgt A."/>
            <person name="Oekmen B."/>
            <person name="Stergiopoulos I."/>
            <person name="Abd-Elsalam K.A."/>
            <person name="Aerts A.L."/>
            <person name="Bahkali A.H."/>
            <person name="Beenen H.G."/>
            <person name="Chettri P."/>
            <person name="Cox M.P."/>
            <person name="Datema E."/>
            <person name="de Vries R.P."/>
            <person name="Dhillon B."/>
            <person name="Ganley A.R."/>
            <person name="Griffiths S.A."/>
            <person name="Guo Y."/>
            <person name="Hamelin R.C."/>
            <person name="Henrissat B."/>
            <person name="Kabir M.S."/>
            <person name="Jashni M.K."/>
            <person name="Kema G."/>
            <person name="Klaubauf S."/>
            <person name="Lapidus A."/>
            <person name="Levasseur A."/>
            <person name="Lindquist E."/>
            <person name="Mehrabi R."/>
            <person name="Ohm R.A."/>
            <person name="Owen T.J."/>
            <person name="Salamov A."/>
            <person name="Schwelm A."/>
            <person name="Schijlen E."/>
            <person name="Sun H."/>
            <person name="van den Burg H.A."/>
            <person name="van Ham R.C.H.J."/>
            <person name="Zhang S."/>
            <person name="Goodwin S.B."/>
            <person name="Grigoriev I.V."/>
            <person name="Collemare J."/>
            <person name="Bradshaw R.E."/>
        </authorList>
    </citation>
    <scope>NUCLEOTIDE SEQUENCE [LARGE SCALE GENOMIC DNA]</scope>
    <source>
        <strain evidence="2">NZE10 / CBS 128990</strain>
    </source>
</reference>
<dbReference type="HOGENOM" id="CLU_1030686_0_0_1"/>
<reference evidence="1 2" key="2">
    <citation type="journal article" date="2012" name="PLoS Pathog.">
        <title>Diverse lifestyles and strategies of plant pathogenesis encoded in the genomes of eighteen Dothideomycetes fungi.</title>
        <authorList>
            <person name="Ohm R.A."/>
            <person name="Feau N."/>
            <person name="Henrissat B."/>
            <person name="Schoch C.L."/>
            <person name="Horwitz B.A."/>
            <person name="Barry K.W."/>
            <person name="Condon B.J."/>
            <person name="Copeland A.C."/>
            <person name="Dhillon B."/>
            <person name="Glaser F."/>
            <person name="Hesse C.N."/>
            <person name="Kosti I."/>
            <person name="LaButti K."/>
            <person name="Lindquist E.A."/>
            <person name="Lucas S."/>
            <person name="Salamov A.A."/>
            <person name="Bradshaw R.E."/>
            <person name="Ciuffetti L."/>
            <person name="Hamelin R.C."/>
            <person name="Kema G.H.J."/>
            <person name="Lawrence C."/>
            <person name="Scott J.A."/>
            <person name="Spatafora J.W."/>
            <person name="Turgeon B.G."/>
            <person name="de Wit P.J.G.M."/>
            <person name="Zhong S."/>
            <person name="Goodwin S.B."/>
            <person name="Grigoriev I.V."/>
        </authorList>
    </citation>
    <scope>NUCLEOTIDE SEQUENCE [LARGE SCALE GENOMIC DNA]</scope>
    <source>
        <strain evidence="2">NZE10 / CBS 128990</strain>
    </source>
</reference>
<dbReference type="OrthoDB" id="10472436at2759"/>
<organism evidence="1 2">
    <name type="scientific">Dothistroma septosporum (strain NZE10 / CBS 128990)</name>
    <name type="common">Red band needle blight fungus</name>
    <name type="synonym">Mycosphaerella pini</name>
    <dbReference type="NCBI Taxonomy" id="675120"/>
    <lineage>
        <taxon>Eukaryota</taxon>
        <taxon>Fungi</taxon>
        <taxon>Dikarya</taxon>
        <taxon>Ascomycota</taxon>
        <taxon>Pezizomycotina</taxon>
        <taxon>Dothideomycetes</taxon>
        <taxon>Dothideomycetidae</taxon>
        <taxon>Mycosphaerellales</taxon>
        <taxon>Mycosphaerellaceae</taxon>
        <taxon>Dothistroma</taxon>
    </lineage>
</organism>
<sequence length="270" mass="29576">MPDPPLPQNLQELSAWIARNGPYYNIDHPTADFPDVGNFMIIELEAALLTGIENIKTARERLRTVPGPHQAFVECADLAATSRSLVLSIDRSGIMDINRSTAMKLVISAKYQCSLSYQNVLTFLAIGTQKLTNETRKVKAAVSRYQREVQAKEMLMSMLQSSISSSPASALSNGDDDDWFVVSSETHKPASTPGVEREGSKSDTLAQEMLYEEIEVRLAAIPGSEKGELAGEEIGGLPGTRYEPEMRVVEEERARQGTIVVAMENGVTPC</sequence>
<protein>
    <submittedName>
        <fullName evidence="1">Uncharacterized protein</fullName>
    </submittedName>
</protein>
<evidence type="ECO:0000313" key="1">
    <source>
        <dbReference type="EMBL" id="EME44522.1"/>
    </source>
</evidence>
<gene>
    <name evidence="1" type="ORF">DOTSEDRAFT_53599</name>
</gene>
<dbReference type="Proteomes" id="UP000016933">
    <property type="component" value="Unassembled WGS sequence"/>
</dbReference>
<name>N1PM03_DOTSN</name>
<accession>N1PM03</accession>
<keyword evidence="2" id="KW-1185">Reference proteome</keyword>